<reference evidence="1" key="1">
    <citation type="submission" date="2022-07" db="EMBL/GenBank/DDBJ databases">
        <title>Phylogenomic reconstructions and comparative analyses of Kickxellomycotina fungi.</title>
        <authorList>
            <person name="Reynolds N.K."/>
            <person name="Stajich J.E."/>
            <person name="Barry K."/>
            <person name="Grigoriev I.V."/>
            <person name="Crous P."/>
            <person name="Smith M.E."/>
        </authorList>
    </citation>
    <scope>NUCLEOTIDE SEQUENCE</scope>
    <source>
        <strain evidence="1">CBS 109366</strain>
    </source>
</reference>
<name>A0ACC1K249_9FUNG</name>
<dbReference type="EMBL" id="JANBUJ010000462">
    <property type="protein sequence ID" value="KAJ2771890.1"/>
    <property type="molecule type" value="Genomic_DNA"/>
</dbReference>
<comment type="caution">
    <text evidence="1">The sequence shown here is derived from an EMBL/GenBank/DDBJ whole genome shotgun (WGS) entry which is preliminary data.</text>
</comment>
<evidence type="ECO:0000313" key="1">
    <source>
        <dbReference type="EMBL" id="KAJ2771890.1"/>
    </source>
</evidence>
<sequence length="539" mass="59313">MSVSDTYAARLATNSDDDFDDGSPLCSVMFSAATLVVVLVVFKVIYERWVTPLAKVPGPFLHSVTSIPMRVNMLRGRMPDFCEALHRRYGPVVRISPQRVSFSDAAVVKQVLATHAFVKPGAYEVPKAVEPNTFSTQSPEVNTERRRQVGPGFSHRHLHQMEGSILQCGVVGVQRRLDAMLAAAAEQQEPKAAGGRAVVVQYYQWFSLVTLDTIGLLGFGRKFHALERGGHELVPALNWLRTFNYVTMALPWLKRVPLFVSRRVPWVRLLLGFSQSAIDERRQRAPDPDAAPDLLQLILDPDSDGGSKLTDAQMVSETLLHLIAGVDTTTAGLTWTLALLLHNPHIMERLTTDIRREFPDRAVPIDYDACRQRLPYLAAVISESLRVLSPAPSILPRVAPTGGVRMAGYYLPAGTWLCCPLGAVHKNPATFRAPLAFDPERFMGDGDEKHSLLAFSTGVRACLGRNLALLEMNVVLANLLRSYDLRLPENAVAADCVAPQGSEKSAAGVVPDIPRWTMLTLNPIYPDRDCLVVVSPASE</sequence>
<accession>A0ACC1K249</accession>
<keyword evidence="2" id="KW-1185">Reference proteome</keyword>
<protein>
    <submittedName>
        <fullName evidence="1">Uncharacterized protein</fullName>
    </submittedName>
</protein>
<gene>
    <name evidence="1" type="ORF">IWQ57_002005</name>
</gene>
<organism evidence="1 2">
    <name type="scientific">Coemansia nantahalensis</name>
    <dbReference type="NCBI Taxonomy" id="2789366"/>
    <lineage>
        <taxon>Eukaryota</taxon>
        <taxon>Fungi</taxon>
        <taxon>Fungi incertae sedis</taxon>
        <taxon>Zoopagomycota</taxon>
        <taxon>Kickxellomycotina</taxon>
        <taxon>Kickxellomycetes</taxon>
        <taxon>Kickxellales</taxon>
        <taxon>Kickxellaceae</taxon>
        <taxon>Coemansia</taxon>
    </lineage>
</organism>
<proteinExistence type="predicted"/>
<evidence type="ECO:0000313" key="2">
    <source>
        <dbReference type="Proteomes" id="UP001140234"/>
    </source>
</evidence>
<dbReference type="Proteomes" id="UP001140234">
    <property type="component" value="Unassembled WGS sequence"/>
</dbReference>